<sequence length="66" mass="7453">MASLKLIDTKDKFLLEIDGKEIPYVTSYQITRTVGDVVLLKLALSVANVEKVEIVSDKITEESRRE</sequence>
<protein>
    <submittedName>
        <fullName evidence="1">Uncharacterized protein</fullName>
    </submittedName>
</protein>
<evidence type="ECO:0000313" key="1">
    <source>
        <dbReference type="EMBL" id="DAD74984.1"/>
    </source>
</evidence>
<name>A0A8S5LYM2_9CAUD</name>
<proteinExistence type="predicted"/>
<organism evidence="1">
    <name type="scientific">Siphoviridae sp. ctA995</name>
    <dbReference type="NCBI Taxonomy" id="2826180"/>
    <lineage>
        <taxon>Viruses</taxon>
        <taxon>Duplodnaviria</taxon>
        <taxon>Heunggongvirae</taxon>
        <taxon>Uroviricota</taxon>
        <taxon>Caudoviricetes</taxon>
    </lineage>
</organism>
<dbReference type="EMBL" id="BK014769">
    <property type="protein sequence ID" value="DAD74984.1"/>
    <property type="molecule type" value="Genomic_DNA"/>
</dbReference>
<accession>A0A8S5LYM2</accession>
<reference evidence="1" key="1">
    <citation type="journal article" date="2021" name="Proc. Natl. Acad. Sci. U.S.A.">
        <title>A Catalog of Tens of Thousands of Viruses from Human Metagenomes Reveals Hidden Associations with Chronic Diseases.</title>
        <authorList>
            <person name="Tisza M.J."/>
            <person name="Buck C.B."/>
        </authorList>
    </citation>
    <scope>NUCLEOTIDE SEQUENCE</scope>
    <source>
        <strain evidence="1">CtA995</strain>
    </source>
</reference>